<keyword evidence="2" id="KW-1185">Reference proteome</keyword>
<dbReference type="RefSeq" id="WP_066448901.1">
    <property type="nucleotide sequence ID" value="NZ_CAUWFI010000004.1"/>
</dbReference>
<organism evidence="1 2">
    <name type="scientific">Longibaculum muris</name>
    <dbReference type="NCBI Taxonomy" id="1796628"/>
    <lineage>
        <taxon>Bacteria</taxon>
        <taxon>Bacillati</taxon>
        <taxon>Bacillota</taxon>
        <taxon>Erysipelotrichia</taxon>
        <taxon>Erysipelotrichales</taxon>
        <taxon>Coprobacillaceae</taxon>
        <taxon>Longibaculum</taxon>
    </lineage>
</organism>
<dbReference type="EMBL" id="SMCQ01000003">
    <property type="protein sequence ID" value="TCW01610.1"/>
    <property type="molecule type" value="Genomic_DNA"/>
</dbReference>
<evidence type="ECO:0000313" key="1">
    <source>
        <dbReference type="EMBL" id="TCW01610.1"/>
    </source>
</evidence>
<evidence type="ECO:0000313" key="2">
    <source>
        <dbReference type="Proteomes" id="UP000295515"/>
    </source>
</evidence>
<comment type="caution">
    <text evidence="1">The sequence shown here is derived from an EMBL/GenBank/DDBJ whole genome shotgun (WGS) entry which is preliminary data.</text>
</comment>
<dbReference type="Proteomes" id="UP000295515">
    <property type="component" value="Unassembled WGS sequence"/>
</dbReference>
<protein>
    <submittedName>
        <fullName evidence="1">Uncharacterized protein</fullName>
    </submittedName>
</protein>
<dbReference type="GeneID" id="98914550"/>
<proteinExistence type="predicted"/>
<gene>
    <name evidence="1" type="ORF">EDD60_10365</name>
</gene>
<accession>A0A4R3Z578</accession>
<name>A0A4R3Z578_9FIRM</name>
<sequence length="59" mass="7208">MPIDLQAGLYYYGLGLLKRENHLYCLVDLQTGEWYEKMTIYYIEKLLSQWNQIRISQYQ</sequence>
<reference evidence="1 2" key="1">
    <citation type="submission" date="2019-03" db="EMBL/GenBank/DDBJ databases">
        <title>Genomic Encyclopedia of Type Strains, Phase IV (KMG-IV): sequencing the most valuable type-strain genomes for metagenomic binning, comparative biology and taxonomic classification.</title>
        <authorList>
            <person name="Goeker M."/>
        </authorList>
    </citation>
    <scope>NUCLEOTIDE SEQUENCE [LARGE SCALE GENOMIC DNA]</scope>
    <source>
        <strain evidence="1 2">DSM 29487</strain>
    </source>
</reference>
<dbReference type="AlphaFoldDB" id="A0A4R3Z578"/>